<keyword evidence="1" id="KW-0812">Transmembrane</keyword>
<proteinExistence type="predicted"/>
<name>A0A9X1IGC8_9PROT</name>
<dbReference type="RefSeq" id="WP_226608918.1">
    <property type="nucleotide sequence ID" value="NZ_JAJAQI010000020.1"/>
</dbReference>
<comment type="caution">
    <text evidence="2">The sequence shown here is derived from an EMBL/GenBank/DDBJ whole genome shotgun (WGS) entry which is preliminary data.</text>
</comment>
<evidence type="ECO:0000313" key="3">
    <source>
        <dbReference type="Proteomes" id="UP001139311"/>
    </source>
</evidence>
<feature type="transmembrane region" description="Helical" evidence="1">
    <location>
        <begin position="61"/>
        <end position="83"/>
    </location>
</feature>
<organism evidence="2 3">
    <name type="scientific">Roseicella aerolata</name>
    <dbReference type="NCBI Taxonomy" id="2883479"/>
    <lineage>
        <taxon>Bacteria</taxon>
        <taxon>Pseudomonadati</taxon>
        <taxon>Pseudomonadota</taxon>
        <taxon>Alphaproteobacteria</taxon>
        <taxon>Acetobacterales</taxon>
        <taxon>Roseomonadaceae</taxon>
        <taxon>Roseicella</taxon>
    </lineage>
</organism>
<dbReference type="Proteomes" id="UP001139311">
    <property type="component" value="Unassembled WGS sequence"/>
</dbReference>
<gene>
    <name evidence="2" type="ORF">LHA35_14105</name>
</gene>
<evidence type="ECO:0008006" key="4">
    <source>
        <dbReference type="Google" id="ProtNLM"/>
    </source>
</evidence>
<protein>
    <recommendedName>
        <fullName evidence="4">Phage holin family protein</fullName>
    </recommendedName>
</protein>
<keyword evidence="1" id="KW-0472">Membrane</keyword>
<accession>A0A9X1IGC8</accession>
<dbReference type="EMBL" id="JAJAQI010000020">
    <property type="protein sequence ID" value="MCB4822868.1"/>
    <property type="molecule type" value="Genomic_DNA"/>
</dbReference>
<evidence type="ECO:0000313" key="2">
    <source>
        <dbReference type="EMBL" id="MCB4822868.1"/>
    </source>
</evidence>
<dbReference type="AlphaFoldDB" id="A0A9X1IGC8"/>
<evidence type="ECO:0000256" key="1">
    <source>
        <dbReference type="SAM" id="Phobius"/>
    </source>
</evidence>
<sequence length="91" mass="9876">MSDFYPNMYRLIAGIVVVLIFFVTGRPYFSMKVRVFLAAITAGLLNAFAGGAMLGTPLSDLWLRFVIAFVGVGAGVALLEMLFPEGGRRRG</sequence>
<reference evidence="2" key="1">
    <citation type="submission" date="2021-10" db="EMBL/GenBank/DDBJ databases">
        <title>Roseicella aerolatum sp. nov., isolated from aerosols of e-waste dismantling site.</title>
        <authorList>
            <person name="Qin T."/>
        </authorList>
    </citation>
    <scope>NUCLEOTIDE SEQUENCE</scope>
    <source>
        <strain evidence="2">GB24</strain>
    </source>
</reference>
<feature type="transmembrane region" description="Helical" evidence="1">
    <location>
        <begin position="35"/>
        <end position="55"/>
    </location>
</feature>
<keyword evidence="1" id="KW-1133">Transmembrane helix</keyword>
<keyword evidence="3" id="KW-1185">Reference proteome</keyword>
<feature type="transmembrane region" description="Helical" evidence="1">
    <location>
        <begin position="6"/>
        <end position="23"/>
    </location>
</feature>